<dbReference type="GO" id="GO:0046872">
    <property type="term" value="F:metal ion binding"/>
    <property type="evidence" value="ECO:0007669"/>
    <property type="project" value="UniProtKB-KW"/>
</dbReference>
<evidence type="ECO:0000313" key="6">
    <source>
        <dbReference type="EMBL" id="VDN22214.1"/>
    </source>
</evidence>
<accession>A0A183DXF0</accession>
<dbReference type="WBParaSite" id="GPUH_0001340601-mRNA-1">
    <property type="protein sequence ID" value="GPUH_0001340601-mRNA-1"/>
    <property type="gene ID" value="GPUH_0001340601"/>
</dbReference>
<evidence type="ECO:0000256" key="1">
    <source>
        <dbReference type="ARBA" id="ARBA00001947"/>
    </source>
</evidence>
<keyword evidence="3" id="KW-0479">Metal-binding</keyword>
<organism evidence="8">
    <name type="scientific">Gongylonema pulchrum</name>
    <dbReference type="NCBI Taxonomy" id="637853"/>
    <lineage>
        <taxon>Eukaryota</taxon>
        <taxon>Metazoa</taxon>
        <taxon>Ecdysozoa</taxon>
        <taxon>Nematoda</taxon>
        <taxon>Chromadorea</taxon>
        <taxon>Rhabditida</taxon>
        <taxon>Spirurina</taxon>
        <taxon>Spiruromorpha</taxon>
        <taxon>Spiruroidea</taxon>
        <taxon>Gongylonematidae</taxon>
        <taxon>Gongylonema</taxon>
    </lineage>
</organism>
<dbReference type="Gene3D" id="3.90.180.10">
    <property type="entry name" value="Medium-chain alcohol dehydrogenases, catalytic domain"/>
    <property type="match status" value="1"/>
</dbReference>
<evidence type="ECO:0000313" key="7">
    <source>
        <dbReference type="Proteomes" id="UP000271098"/>
    </source>
</evidence>
<evidence type="ECO:0000256" key="2">
    <source>
        <dbReference type="ARBA" id="ARBA00008072"/>
    </source>
</evidence>
<comment type="cofactor">
    <cofactor evidence="1">
        <name>Zn(2+)</name>
        <dbReference type="ChEBI" id="CHEBI:29105"/>
    </cofactor>
</comment>
<reference evidence="6 7" key="2">
    <citation type="submission" date="2018-11" db="EMBL/GenBank/DDBJ databases">
        <authorList>
            <consortium name="Pathogen Informatics"/>
        </authorList>
    </citation>
    <scope>NUCLEOTIDE SEQUENCE [LARGE SCALE GENOMIC DNA]</scope>
</reference>
<dbReference type="GO" id="GO:0006062">
    <property type="term" value="P:sorbitol catabolic process"/>
    <property type="evidence" value="ECO:0007669"/>
    <property type="project" value="TreeGrafter"/>
</dbReference>
<dbReference type="GO" id="GO:0003939">
    <property type="term" value="F:L-iditol 2-dehydrogenase (NAD+) activity"/>
    <property type="evidence" value="ECO:0007669"/>
    <property type="project" value="TreeGrafter"/>
</dbReference>
<dbReference type="EMBL" id="UYRT01080174">
    <property type="protein sequence ID" value="VDN22214.1"/>
    <property type="molecule type" value="Genomic_DNA"/>
</dbReference>
<sequence>MFVFKAVKDGGRVVLVALGAERVEIPVLEMVAKEIDLFQEAMYFLSQMIVTQFFSWPAAIEMISSGKIKLDKLTRAHYKLEEAVEAFQYSQKGEVIKVFVDCAP</sequence>
<evidence type="ECO:0000313" key="8">
    <source>
        <dbReference type="WBParaSite" id="GPUH_0001340601-mRNA-1"/>
    </source>
</evidence>
<evidence type="ECO:0000256" key="4">
    <source>
        <dbReference type="ARBA" id="ARBA00022833"/>
    </source>
</evidence>
<evidence type="ECO:0000256" key="5">
    <source>
        <dbReference type="ARBA" id="ARBA00023002"/>
    </source>
</evidence>
<evidence type="ECO:0000256" key="3">
    <source>
        <dbReference type="ARBA" id="ARBA00022723"/>
    </source>
</evidence>
<dbReference type="Proteomes" id="UP000271098">
    <property type="component" value="Unassembled WGS sequence"/>
</dbReference>
<dbReference type="AlphaFoldDB" id="A0A183DXF0"/>
<reference evidence="8" key="1">
    <citation type="submission" date="2016-06" db="UniProtKB">
        <authorList>
            <consortium name="WormBaseParasite"/>
        </authorList>
    </citation>
    <scope>IDENTIFICATION</scope>
</reference>
<dbReference type="PANTHER" id="PTHR43161:SF9">
    <property type="entry name" value="SORBITOL DEHYDROGENASE"/>
    <property type="match status" value="1"/>
</dbReference>
<protein>
    <submittedName>
        <fullName evidence="8">ADH_zinc_N domain-containing protein</fullName>
    </submittedName>
</protein>
<comment type="similarity">
    <text evidence="2">Belongs to the zinc-containing alcohol dehydrogenase family.</text>
</comment>
<keyword evidence="4" id="KW-0862">Zinc</keyword>
<name>A0A183DXF0_9BILA</name>
<dbReference type="Gene3D" id="3.40.50.720">
    <property type="entry name" value="NAD(P)-binding Rossmann-like Domain"/>
    <property type="match status" value="1"/>
</dbReference>
<keyword evidence="5" id="KW-0560">Oxidoreductase</keyword>
<keyword evidence="7" id="KW-1185">Reference proteome</keyword>
<gene>
    <name evidence="6" type="ORF">GPUH_LOCUS13391</name>
</gene>
<dbReference type="OrthoDB" id="1879366at2759"/>
<proteinExistence type="inferred from homology"/>
<dbReference type="PANTHER" id="PTHR43161">
    <property type="entry name" value="SORBITOL DEHYDROGENASE"/>
    <property type="match status" value="1"/>
</dbReference>